<evidence type="ECO:0000256" key="1">
    <source>
        <dbReference type="ARBA" id="ARBA00009776"/>
    </source>
</evidence>
<dbReference type="Pfam" id="PF02223">
    <property type="entry name" value="Thymidylate_kin"/>
    <property type="match status" value="1"/>
</dbReference>
<evidence type="ECO:0000256" key="2">
    <source>
        <dbReference type="ARBA" id="ARBA00022679"/>
    </source>
</evidence>
<comment type="caution">
    <text evidence="8">Lacks conserved residue(s) required for the propagation of feature annotation.</text>
</comment>
<evidence type="ECO:0000256" key="6">
    <source>
        <dbReference type="ARBA" id="ARBA00022840"/>
    </source>
</evidence>
<dbReference type="SUPFAM" id="SSF52540">
    <property type="entry name" value="P-loop containing nucleoside triphosphate hydrolases"/>
    <property type="match status" value="1"/>
</dbReference>
<dbReference type="CDD" id="cd01672">
    <property type="entry name" value="TMPK"/>
    <property type="match status" value="1"/>
</dbReference>
<reference evidence="10 11" key="1">
    <citation type="journal article" date="2015" name="Nature">
        <title>rRNA introns, odd ribosomes, and small enigmatic genomes across a large radiation of phyla.</title>
        <authorList>
            <person name="Brown C.T."/>
            <person name="Hug L.A."/>
            <person name="Thomas B.C."/>
            <person name="Sharon I."/>
            <person name="Castelle C.J."/>
            <person name="Singh A."/>
            <person name="Wilkins M.J."/>
            <person name="Williams K.H."/>
            <person name="Banfield J.F."/>
        </authorList>
    </citation>
    <scope>NUCLEOTIDE SEQUENCE [LARGE SCALE GENOMIC DNA]</scope>
</reference>
<keyword evidence="5 8" id="KW-0418">Kinase</keyword>
<evidence type="ECO:0000256" key="5">
    <source>
        <dbReference type="ARBA" id="ARBA00022777"/>
    </source>
</evidence>
<comment type="similarity">
    <text evidence="1 8">Belongs to the thymidylate kinase family.</text>
</comment>
<protein>
    <recommendedName>
        <fullName evidence="8">Thymidylate kinase</fullName>
        <ecNumber evidence="8">2.7.4.9</ecNumber>
    </recommendedName>
    <alternativeName>
        <fullName evidence="8">dTMP kinase</fullName>
    </alternativeName>
</protein>
<feature type="domain" description="CMP/dCMP-type deaminase" evidence="9">
    <location>
        <begin position="30"/>
        <end position="166"/>
    </location>
</feature>
<keyword evidence="6 8" id="KW-0067">ATP-binding</keyword>
<evidence type="ECO:0000256" key="3">
    <source>
        <dbReference type="ARBA" id="ARBA00022727"/>
    </source>
</evidence>
<dbReference type="HAMAP" id="MF_00165">
    <property type="entry name" value="Thymidylate_kinase"/>
    <property type="match status" value="1"/>
</dbReference>
<dbReference type="SUPFAM" id="SSF53927">
    <property type="entry name" value="Cytidine deaminase-like"/>
    <property type="match status" value="1"/>
</dbReference>
<name>A0A0G1IM07_9BACT</name>
<dbReference type="GO" id="GO:0006233">
    <property type="term" value="P:dTDP biosynthetic process"/>
    <property type="evidence" value="ECO:0007669"/>
    <property type="project" value="InterPro"/>
</dbReference>
<comment type="function">
    <text evidence="8">Phosphorylation of dTMP to form dTDP in both de novo and salvage pathways of dTTP synthesis.</text>
</comment>
<dbReference type="InterPro" id="IPR002125">
    <property type="entry name" value="CMP_dCMP_dom"/>
</dbReference>
<dbReference type="PANTHER" id="PTHR10344">
    <property type="entry name" value="THYMIDYLATE KINASE"/>
    <property type="match status" value="1"/>
</dbReference>
<organism evidence="10 11">
    <name type="scientific">Candidatus Giovannonibacteria bacterium GW2011_GWA1_44_25</name>
    <dbReference type="NCBI Taxonomy" id="1618645"/>
    <lineage>
        <taxon>Bacteria</taxon>
        <taxon>Candidatus Giovannoniibacteriota</taxon>
    </lineage>
</organism>
<dbReference type="GO" id="GO:0005524">
    <property type="term" value="F:ATP binding"/>
    <property type="evidence" value="ECO:0007669"/>
    <property type="project" value="UniProtKB-UniRule"/>
</dbReference>
<dbReference type="EC" id="2.7.4.9" evidence="8"/>
<dbReference type="Proteomes" id="UP000034087">
    <property type="component" value="Unassembled WGS sequence"/>
</dbReference>
<keyword evidence="3 8" id="KW-0545">Nucleotide biosynthesis</keyword>
<comment type="caution">
    <text evidence="10">The sequence shown here is derived from an EMBL/GenBank/DDBJ whole genome shotgun (WGS) entry which is preliminary data.</text>
</comment>
<comment type="catalytic activity">
    <reaction evidence="7 8">
        <text>dTMP + ATP = dTDP + ADP</text>
        <dbReference type="Rhea" id="RHEA:13517"/>
        <dbReference type="ChEBI" id="CHEBI:30616"/>
        <dbReference type="ChEBI" id="CHEBI:58369"/>
        <dbReference type="ChEBI" id="CHEBI:63528"/>
        <dbReference type="ChEBI" id="CHEBI:456216"/>
        <dbReference type="EC" id="2.7.4.9"/>
    </reaction>
</comment>
<dbReference type="CDD" id="cd01286">
    <property type="entry name" value="deoxycytidylate_deaminase"/>
    <property type="match status" value="1"/>
</dbReference>
<dbReference type="EMBL" id="LCIR01000005">
    <property type="protein sequence ID" value="KKT59953.1"/>
    <property type="molecule type" value="Genomic_DNA"/>
</dbReference>
<dbReference type="InterPro" id="IPR018094">
    <property type="entry name" value="Thymidylate_kinase"/>
</dbReference>
<proteinExistence type="inferred from homology"/>
<evidence type="ECO:0000313" key="11">
    <source>
        <dbReference type="Proteomes" id="UP000034087"/>
    </source>
</evidence>
<dbReference type="Gene3D" id="3.40.140.10">
    <property type="entry name" value="Cytidine Deaminase, domain 2"/>
    <property type="match status" value="1"/>
</dbReference>
<evidence type="ECO:0000256" key="7">
    <source>
        <dbReference type="ARBA" id="ARBA00048743"/>
    </source>
</evidence>
<evidence type="ECO:0000313" key="10">
    <source>
        <dbReference type="EMBL" id="KKT59953.1"/>
    </source>
</evidence>
<keyword evidence="2 8" id="KW-0808">Transferase</keyword>
<dbReference type="InterPro" id="IPR039430">
    <property type="entry name" value="Thymidylate_kin-like_dom"/>
</dbReference>
<accession>A0A0G1IM07</accession>
<dbReference type="InterPro" id="IPR035105">
    <property type="entry name" value="Deoxycytidylate_deaminase_dom"/>
</dbReference>
<dbReference type="GO" id="GO:0006235">
    <property type="term" value="P:dTTP biosynthetic process"/>
    <property type="evidence" value="ECO:0007669"/>
    <property type="project" value="UniProtKB-UniRule"/>
</dbReference>
<dbReference type="PATRIC" id="fig|1618645.3.peg.476"/>
<evidence type="ECO:0000256" key="4">
    <source>
        <dbReference type="ARBA" id="ARBA00022741"/>
    </source>
</evidence>
<dbReference type="NCBIfam" id="TIGR00041">
    <property type="entry name" value="DTMP_kinase"/>
    <property type="match status" value="1"/>
</dbReference>
<gene>
    <name evidence="8" type="primary">tmk</name>
    <name evidence="10" type="ORF">UW53_C0005G0036</name>
</gene>
<dbReference type="AlphaFoldDB" id="A0A0G1IM07"/>
<dbReference type="GO" id="GO:0005829">
    <property type="term" value="C:cytosol"/>
    <property type="evidence" value="ECO:0007669"/>
    <property type="project" value="TreeGrafter"/>
</dbReference>
<sequence length="411" mass="45499">MKVYTEAELKKILERARPLLELVRNGVMEDFDSYAMWQAHVISQRSKCPSRQVGCVITQGKHIVTTGYNGPTTGFPHPLVCKRRELGISSGARLELCPCAHDVSNAISQAAKNGVSTYGAVLYTPTMPCTLICAPAAIGAGIKRVMVLSKKEYHSDPEAIPTLEKFKYAGMAVDEYHGPLGELLVALNAGMRLKSCDDTIEAMSVGEFIIFEGSEKCGKSTQVERLAGALIGEGYKVLTTKEPGGGFPDCRQKIFALDPEDPKLAQKELALFKEDRTEHYRKVIIPARKEGKIVLCDRNWLSTKAYQGYGRGMDLKMIGIANAEATQGVAADLIILFDISPEETLRRIKKDNETKVTRFEKEPQGFHERVRQGFLAQAKEDPEHWIVLDGTKSKEELALEVQRAVKEKLGL</sequence>
<evidence type="ECO:0000256" key="8">
    <source>
        <dbReference type="HAMAP-Rule" id="MF_00165"/>
    </source>
</evidence>
<dbReference type="PANTHER" id="PTHR10344:SF4">
    <property type="entry name" value="UMP-CMP KINASE 2, MITOCHONDRIAL"/>
    <property type="match status" value="1"/>
</dbReference>
<dbReference type="Gene3D" id="3.40.50.300">
    <property type="entry name" value="P-loop containing nucleotide triphosphate hydrolases"/>
    <property type="match status" value="1"/>
</dbReference>
<evidence type="ECO:0000259" key="9">
    <source>
        <dbReference type="PROSITE" id="PS51747"/>
    </source>
</evidence>
<dbReference type="Pfam" id="PF00383">
    <property type="entry name" value="dCMP_cyt_deam_1"/>
    <property type="match status" value="1"/>
</dbReference>
<dbReference type="GO" id="GO:0006227">
    <property type="term" value="P:dUDP biosynthetic process"/>
    <property type="evidence" value="ECO:0007669"/>
    <property type="project" value="TreeGrafter"/>
</dbReference>
<dbReference type="InterPro" id="IPR027417">
    <property type="entry name" value="P-loop_NTPase"/>
</dbReference>
<dbReference type="InterPro" id="IPR016193">
    <property type="entry name" value="Cytidine_deaminase-like"/>
</dbReference>
<dbReference type="GO" id="GO:0004798">
    <property type="term" value="F:dTMP kinase activity"/>
    <property type="evidence" value="ECO:0007669"/>
    <property type="project" value="UniProtKB-UniRule"/>
</dbReference>
<keyword evidence="4 8" id="KW-0547">Nucleotide-binding</keyword>
<dbReference type="PROSITE" id="PS51747">
    <property type="entry name" value="CYT_DCMP_DEAMINASES_2"/>
    <property type="match status" value="1"/>
</dbReference>